<evidence type="ECO:0000313" key="3">
    <source>
        <dbReference type="Proteomes" id="UP001497383"/>
    </source>
</evidence>
<dbReference type="EMBL" id="OZ022405">
    <property type="protein sequence ID" value="CAK9436280.1"/>
    <property type="molecule type" value="Genomic_DNA"/>
</dbReference>
<protein>
    <submittedName>
        <fullName evidence="2">Uncharacterized protein</fullName>
    </submittedName>
</protein>
<accession>A0ABP0ZEM5</accession>
<dbReference type="Proteomes" id="UP001497383">
    <property type="component" value="Chromosome 1"/>
</dbReference>
<dbReference type="RefSeq" id="XP_066827776.1">
    <property type="nucleotide sequence ID" value="XM_066976802.1"/>
</dbReference>
<dbReference type="GeneID" id="92206034"/>
<reference evidence="2 3" key="1">
    <citation type="submission" date="2024-03" db="EMBL/GenBank/DDBJ databases">
        <authorList>
            <person name="Brejova B."/>
        </authorList>
    </citation>
    <scope>NUCLEOTIDE SEQUENCE [LARGE SCALE GENOMIC DNA]</scope>
    <source>
        <strain evidence="2 3">CBS 14171</strain>
    </source>
</reference>
<gene>
    <name evidence="2" type="ORF">LODBEIA_P08380</name>
</gene>
<name>A0ABP0ZEM5_9ASCO</name>
<organism evidence="2 3">
    <name type="scientific">Lodderomyces beijingensis</name>
    <dbReference type="NCBI Taxonomy" id="1775926"/>
    <lineage>
        <taxon>Eukaryota</taxon>
        <taxon>Fungi</taxon>
        <taxon>Dikarya</taxon>
        <taxon>Ascomycota</taxon>
        <taxon>Saccharomycotina</taxon>
        <taxon>Pichiomycetes</taxon>
        <taxon>Debaryomycetaceae</taxon>
        <taxon>Candida/Lodderomyces clade</taxon>
        <taxon>Lodderomyces</taxon>
    </lineage>
</organism>
<keyword evidence="1" id="KW-0732">Signal</keyword>
<feature type="signal peptide" evidence="1">
    <location>
        <begin position="1"/>
        <end position="25"/>
    </location>
</feature>
<evidence type="ECO:0000313" key="2">
    <source>
        <dbReference type="EMBL" id="CAK9436280.1"/>
    </source>
</evidence>
<evidence type="ECO:0000256" key="1">
    <source>
        <dbReference type="SAM" id="SignalP"/>
    </source>
</evidence>
<feature type="chain" id="PRO_5045513662" evidence="1">
    <location>
        <begin position="26"/>
        <end position="302"/>
    </location>
</feature>
<proteinExistence type="predicted"/>
<sequence length="302" mass="34236">MLFGAFRSFGVLIYATQLLVAAASANEVINNVLYTHSGTKSQIILREIQEGAIPRQLNVGDVQDPLGFDLIVNLDAVQYFQNQLTEADSTKAEKLTDEQLISVAQRYLPRDKLDTFPSSIFRSALLSLTHWANEYVKYVYSNFLVRIIKYVYFWAYQVGYYSTKSAVKITGWYYGTSNLPVKCYIGVDWIDTDTRGTYLVGWETYTKSDNCAETVDQRSLEIILSQAKAIAAEHAEDANLCHHYENEAGVDSGAWFANIRILSVKEDAEMGENIWDIGCEAVRKRKRDTAYELLKNFAAIFT</sequence>
<keyword evidence="3" id="KW-1185">Reference proteome</keyword>